<comment type="function">
    <text evidence="4">Catalyzes the deamination of 5-methylthioadenosine and S-adenosyl-L-homocysteine into 5-methylthioinosine and S-inosyl-L-homocysteine, respectively. Is also able to deaminate adenosine.</text>
</comment>
<feature type="binding site" evidence="4">
    <location>
        <position position="95"/>
    </location>
    <ligand>
        <name>substrate</name>
    </ligand>
</feature>
<feature type="binding site" evidence="4">
    <location>
        <position position="303"/>
    </location>
    <ligand>
        <name>Zn(2+)</name>
        <dbReference type="ChEBI" id="CHEBI:29105"/>
    </ligand>
</feature>
<feature type="binding site" evidence="4">
    <location>
        <position position="188"/>
    </location>
    <ligand>
        <name>substrate</name>
    </ligand>
</feature>
<keyword evidence="2 4" id="KW-0378">Hydrolase</keyword>
<dbReference type="PANTHER" id="PTHR43794:SF11">
    <property type="entry name" value="AMIDOHYDROLASE-RELATED DOMAIN-CONTAINING PROTEIN"/>
    <property type="match status" value="1"/>
</dbReference>
<evidence type="ECO:0000256" key="4">
    <source>
        <dbReference type="HAMAP-Rule" id="MF_01281"/>
    </source>
</evidence>
<dbReference type="RefSeq" id="WP_041503270.1">
    <property type="nucleotide sequence ID" value="NZ_JPIT01000018.1"/>
</dbReference>
<dbReference type="AlphaFoldDB" id="A0A0C3RDQ2"/>
<comment type="similarity">
    <text evidence="4">Belongs to the metallo-dependent hydrolases superfamily. MTA/SAH deaminase family.</text>
</comment>
<dbReference type="EC" id="3.5.4.31" evidence="4"/>
<dbReference type="SUPFAM" id="SSF51338">
    <property type="entry name" value="Composite domain of metallo-dependent hydrolases"/>
    <property type="match status" value="1"/>
</dbReference>
<dbReference type="GO" id="GO:0046872">
    <property type="term" value="F:metal ion binding"/>
    <property type="evidence" value="ECO:0007669"/>
    <property type="project" value="UniProtKB-KW"/>
</dbReference>
<dbReference type="Proteomes" id="UP000031980">
    <property type="component" value="Unassembled WGS sequence"/>
</dbReference>
<evidence type="ECO:0000313" key="9">
    <source>
        <dbReference type="Proteomes" id="UP000031980"/>
    </source>
</evidence>
<dbReference type="GO" id="GO:0090614">
    <property type="term" value="F:5'-methylthioadenosine deaminase activity"/>
    <property type="evidence" value="ECO:0007669"/>
    <property type="project" value="UniProtKB-UniRule"/>
</dbReference>
<dbReference type="EC" id="3.5.4.28" evidence="4"/>
<organism evidence="6 9">
    <name type="scientific">Sanguibacteroides justesenii</name>
    <dbReference type="NCBI Taxonomy" id="1547597"/>
    <lineage>
        <taxon>Bacteria</taxon>
        <taxon>Pseudomonadati</taxon>
        <taxon>Bacteroidota</taxon>
        <taxon>Bacteroidia</taxon>
        <taxon>Bacteroidales</taxon>
        <taxon>Porphyromonadaceae</taxon>
        <taxon>Sanguibacteroides</taxon>
    </lineage>
</organism>
<dbReference type="HAMAP" id="MF_01281">
    <property type="entry name" value="MTA_SAH_deamin"/>
    <property type="match status" value="1"/>
</dbReference>
<reference evidence="6 9" key="1">
    <citation type="submission" date="2014-07" db="EMBL/GenBank/DDBJ databases">
        <title>Porphyromonadaceae bacterium OUH 308042 = ATCC BAA-2681 = DSM 28342 draft genome.</title>
        <authorList>
            <person name="Sydenham T.V."/>
            <person name="Hasman H."/>
            <person name="Justensen U.S."/>
        </authorList>
    </citation>
    <scope>NUCLEOTIDE SEQUENCE [LARGE SCALE GENOMIC DNA]</scope>
    <source>
        <strain evidence="6 9">OUH 308042</strain>
    </source>
</reference>
<feature type="binding site" evidence="4">
    <location>
        <position position="303"/>
    </location>
    <ligand>
        <name>substrate</name>
    </ligand>
</feature>
<dbReference type="InterPro" id="IPR023512">
    <property type="entry name" value="Deaminase_MtaD/DadD"/>
</dbReference>
<evidence type="ECO:0000256" key="2">
    <source>
        <dbReference type="ARBA" id="ARBA00022801"/>
    </source>
</evidence>
<dbReference type="Gene3D" id="3.20.20.140">
    <property type="entry name" value="Metal-dependent hydrolases"/>
    <property type="match status" value="1"/>
</dbReference>
<dbReference type="CDD" id="cd01298">
    <property type="entry name" value="ATZ_TRZ_like"/>
    <property type="match status" value="1"/>
</dbReference>
<dbReference type="Pfam" id="PF01979">
    <property type="entry name" value="Amidohydro_1"/>
    <property type="match status" value="1"/>
</dbReference>
<reference evidence="7 8" key="2">
    <citation type="submission" date="2014-07" db="EMBL/GenBank/DDBJ databases">
        <title>Porphyromonadaceae bacterium OUH 334697 = ATCC BAA-2682 = DSM 28341 draft genome.</title>
        <authorList>
            <person name="Sydenham T.V."/>
            <person name="Hasman H."/>
            <person name="Justesen U.S."/>
        </authorList>
    </citation>
    <scope>NUCLEOTIDE SEQUENCE [LARGE SCALE GENOMIC DNA]</scope>
    <source>
        <strain evidence="7 8">OUH 334697</strain>
    </source>
</reference>
<evidence type="ECO:0000313" key="7">
    <source>
        <dbReference type="EMBL" id="KIO45323.1"/>
    </source>
</evidence>
<dbReference type="Gene3D" id="2.30.40.10">
    <property type="entry name" value="Urease, subunit C, domain 1"/>
    <property type="match status" value="1"/>
</dbReference>
<feature type="binding site" evidence="4">
    <location>
        <position position="68"/>
    </location>
    <ligand>
        <name>Zn(2+)</name>
        <dbReference type="ChEBI" id="CHEBI:29105"/>
    </ligand>
</feature>
<evidence type="ECO:0000256" key="1">
    <source>
        <dbReference type="ARBA" id="ARBA00022723"/>
    </source>
</evidence>
<comment type="cofactor">
    <cofactor evidence="4">
        <name>Zn(2+)</name>
        <dbReference type="ChEBI" id="CHEBI:29105"/>
    </cofactor>
    <text evidence="4">Binds 1 zinc ion per subunit.</text>
</comment>
<accession>A0A0C3RDQ2</accession>
<dbReference type="InterPro" id="IPR006680">
    <property type="entry name" value="Amidohydro-rel"/>
</dbReference>
<dbReference type="EMBL" id="JPIT01000018">
    <property type="protein sequence ID" value="KIO45323.1"/>
    <property type="molecule type" value="Genomic_DNA"/>
</dbReference>
<comment type="caution">
    <text evidence="6">The sequence shown here is derived from an EMBL/GenBank/DDBJ whole genome shotgun (WGS) entry which is preliminary data.</text>
</comment>
<keyword evidence="1 4" id="KW-0479">Metal-binding</keyword>
<evidence type="ECO:0000256" key="3">
    <source>
        <dbReference type="ARBA" id="ARBA00022833"/>
    </source>
</evidence>
<dbReference type="GO" id="GO:0050270">
    <property type="term" value="F:S-adenosylhomocysteine deaminase activity"/>
    <property type="evidence" value="ECO:0007669"/>
    <property type="project" value="UniProtKB-UniRule"/>
</dbReference>
<comment type="catalytic activity">
    <reaction evidence="4">
        <text>S-adenosyl-L-homocysteine + H2O + H(+) = S-inosyl-L-homocysteine + NH4(+)</text>
        <dbReference type="Rhea" id="RHEA:20716"/>
        <dbReference type="ChEBI" id="CHEBI:15377"/>
        <dbReference type="ChEBI" id="CHEBI:15378"/>
        <dbReference type="ChEBI" id="CHEBI:28938"/>
        <dbReference type="ChEBI" id="CHEBI:57856"/>
        <dbReference type="ChEBI" id="CHEBI:57985"/>
        <dbReference type="EC" id="3.5.4.28"/>
    </reaction>
</comment>
<dbReference type="FunFam" id="3.20.20.140:FF:000014">
    <property type="entry name" value="5-methylthioadenosine/S-adenosylhomocysteine deaminase"/>
    <property type="match status" value="1"/>
</dbReference>
<dbReference type="Proteomes" id="UP000031937">
    <property type="component" value="Unassembled WGS sequence"/>
</dbReference>
<evidence type="ECO:0000259" key="5">
    <source>
        <dbReference type="Pfam" id="PF01979"/>
    </source>
</evidence>
<dbReference type="EMBL" id="JPIU01000039">
    <property type="protein sequence ID" value="KIO44421.1"/>
    <property type="molecule type" value="Genomic_DNA"/>
</dbReference>
<sequence length="435" mass="48146">MKKQIINACIVTMNSQMEVVKNGFIDIEGDEILRIGSMNERQTNSPEIEITDAAGMIVMPGFINTHTHVPMTLLRGFADDLPLHEWLTEHIFPAEARLVTPENVRIASRLAFIEMIKSGTTCFNDMYFFEDIIAEEAKKAGIRGVVGESLIDFPTASFKTVEEGLSLCEQLIQKWQNDSLIHPSVCAHSPYTCSEKTLKSGKRLADKYNTLLQIHVSETRKEVEDIKIRTGKTPGEYLHSIGLLDKNVIAAHGVWLTPKETELFASTRTSIGHCPKSNLKLASGIADTDSYRKAGVTVGIGTDGTASNNTLDMVEEMRFAALLPKVVHYNPEAIQARTALQMATLNGAKALGLDGITGSIETGKKADLILVHANASNMIPVYDEYSAIVYAMNSKNIRYSMVNGEWIMKNREVLHIDKEETLKAVKRIACSFRLS</sequence>
<comment type="catalytic activity">
    <reaction evidence="4">
        <text>S-methyl-5'-thioadenosine + H2O + H(+) = S-methyl-5'-thioinosine + NH4(+)</text>
        <dbReference type="Rhea" id="RHEA:25025"/>
        <dbReference type="ChEBI" id="CHEBI:15377"/>
        <dbReference type="ChEBI" id="CHEBI:15378"/>
        <dbReference type="ChEBI" id="CHEBI:17509"/>
        <dbReference type="ChEBI" id="CHEBI:28938"/>
        <dbReference type="ChEBI" id="CHEBI:48595"/>
        <dbReference type="EC" id="3.5.4.31"/>
    </reaction>
</comment>
<feature type="domain" description="Amidohydrolase-related" evidence="5">
    <location>
        <begin position="57"/>
        <end position="406"/>
    </location>
</feature>
<gene>
    <name evidence="4" type="primary">mtaD</name>
    <name evidence="6" type="ORF">BA92_09470</name>
    <name evidence="7" type="ORF">IE90_07855</name>
</gene>
<feature type="binding site" evidence="4">
    <location>
        <position position="215"/>
    </location>
    <ligand>
        <name>Zn(2+)</name>
        <dbReference type="ChEBI" id="CHEBI:29105"/>
    </ligand>
</feature>
<protein>
    <recommendedName>
        <fullName evidence="4">5-methylthioadenosine/S-adenosylhomocysteine deaminase</fullName>
        <shortName evidence="4">MTA/SAH deaminase</shortName>
        <ecNumber evidence="4">3.5.4.28</ecNumber>
        <ecNumber evidence="4">3.5.4.31</ecNumber>
    </recommendedName>
</protein>
<feature type="binding site" evidence="4">
    <location>
        <position position="218"/>
    </location>
    <ligand>
        <name>substrate</name>
    </ligand>
</feature>
<dbReference type="InterPro" id="IPR032466">
    <property type="entry name" value="Metal_Hydrolase"/>
</dbReference>
<evidence type="ECO:0000313" key="6">
    <source>
        <dbReference type="EMBL" id="KIO44421.1"/>
    </source>
</evidence>
<feature type="binding site" evidence="4">
    <location>
        <position position="66"/>
    </location>
    <ligand>
        <name>Zn(2+)</name>
        <dbReference type="ChEBI" id="CHEBI:29105"/>
    </ligand>
</feature>
<name>A0A0C3RDQ2_9PORP</name>
<proteinExistence type="inferred from homology"/>
<dbReference type="InterPro" id="IPR050287">
    <property type="entry name" value="MTA/SAH_deaminase"/>
</dbReference>
<dbReference type="SUPFAM" id="SSF51556">
    <property type="entry name" value="Metallo-dependent hydrolases"/>
    <property type="match status" value="1"/>
</dbReference>
<dbReference type="InterPro" id="IPR011059">
    <property type="entry name" value="Metal-dep_hydrolase_composite"/>
</dbReference>
<keyword evidence="3 4" id="KW-0862">Zinc</keyword>
<dbReference type="PANTHER" id="PTHR43794">
    <property type="entry name" value="AMINOHYDROLASE SSNA-RELATED"/>
    <property type="match status" value="1"/>
</dbReference>
<dbReference type="OrthoDB" id="9797498at2"/>
<comment type="caution">
    <text evidence="4">Lacks conserved residue(s) required for the propagation of feature annotation.</text>
</comment>
<keyword evidence="9" id="KW-1185">Reference proteome</keyword>
<evidence type="ECO:0000313" key="8">
    <source>
        <dbReference type="Proteomes" id="UP000031937"/>
    </source>
</evidence>